<gene>
    <name evidence="7" type="ORF">CEK71_16705</name>
</gene>
<dbReference type="InterPro" id="IPR050239">
    <property type="entry name" value="Sigma-70_RNA_pol_init_factors"/>
</dbReference>
<dbReference type="AlphaFoldDB" id="A0A1Z4C5P5"/>
<dbReference type="PANTHER" id="PTHR30603">
    <property type="entry name" value="RNA POLYMERASE SIGMA FACTOR RPO"/>
    <property type="match status" value="1"/>
</dbReference>
<evidence type="ECO:0000256" key="3">
    <source>
        <dbReference type="ARBA" id="ARBA00023125"/>
    </source>
</evidence>
<name>A0A1Z4C5P5_9GAMM</name>
<organism evidence="7 8">
    <name type="scientific">Methylovulum psychrotolerans</name>
    <dbReference type="NCBI Taxonomy" id="1704499"/>
    <lineage>
        <taxon>Bacteria</taxon>
        <taxon>Pseudomonadati</taxon>
        <taxon>Pseudomonadota</taxon>
        <taxon>Gammaproteobacteria</taxon>
        <taxon>Methylococcales</taxon>
        <taxon>Methylococcaceae</taxon>
        <taxon>Methylovulum</taxon>
    </lineage>
</organism>
<dbReference type="InterPro" id="IPR013325">
    <property type="entry name" value="RNA_pol_sigma_r2"/>
</dbReference>
<dbReference type="PROSITE" id="PS00716">
    <property type="entry name" value="SIGMA70_2"/>
    <property type="match status" value="1"/>
</dbReference>
<evidence type="ECO:0000256" key="1">
    <source>
        <dbReference type="ARBA" id="ARBA00023015"/>
    </source>
</evidence>
<accession>A0A1Z4C5P5</accession>
<keyword evidence="3" id="KW-0238">DNA-binding</keyword>
<keyword evidence="8" id="KW-1185">Reference proteome</keyword>
<dbReference type="GO" id="GO:0006352">
    <property type="term" value="P:DNA-templated transcription initiation"/>
    <property type="evidence" value="ECO:0007669"/>
    <property type="project" value="InterPro"/>
</dbReference>
<dbReference type="InterPro" id="IPR007624">
    <property type="entry name" value="RNA_pol_sigma70_r3"/>
</dbReference>
<dbReference type="OrthoDB" id="743114at2"/>
<dbReference type="EMBL" id="CP022129">
    <property type="protein sequence ID" value="ASF48808.1"/>
    <property type="molecule type" value="Genomic_DNA"/>
</dbReference>
<evidence type="ECO:0000313" key="7">
    <source>
        <dbReference type="EMBL" id="ASF48808.1"/>
    </source>
</evidence>
<dbReference type="InterPro" id="IPR007630">
    <property type="entry name" value="RNA_pol_sigma70_r4"/>
</dbReference>
<dbReference type="InterPro" id="IPR007627">
    <property type="entry name" value="RNA_pol_sigma70_r2"/>
</dbReference>
<proteinExistence type="predicted"/>
<dbReference type="InterPro" id="IPR014284">
    <property type="entry name" value="RNA_pol_sigma-70_dom"/>
</dbReference>
<evidence type="ECO:0000256" key="4">
    <source>
        <dbReference type="ARBA" id="ARBA00023163"/>
    </source>
</evidence>
<evidence type="ECO:0000256" key="2">
    <source>
        <dbReference type="ARBA" id="ARBA00023082"/>
    </source>
</evidence>
<dbReference type="PANTHER" id="PTHR30603:SF47">
    <property type="entry name" value="RNA POLYMERASE SIGMA FACTOR SIGD, CHLOROPLASTIC"/>
    <property type="match status" value="1"/>
</dbReference>
<dbReference type="PRINTS" id="PR00046">
    <property type="entry name" value="SIGMA70FCT"/>
</dbReference>
<evidence type="ECO:0000313" key="8">
    <source>
        <dbReference type="Proteomes" id="UP000197019"/>
    </source>
</evidence>
<dbReference type="SUPFAM" id="SSF88946">
    <property type="entry name" value="Sigma2 domain of RNA polymerase sigma factors"/>
    <property type="match status" value="1"/>
</dbReference>
<evidence type="ECO:0000259" key="6">
    <source>
        <dbReference type="PROSITE" id="PS00716"/>
    </source>
</evidence>
<keyword evidence="4" id="KW-0804">Transcription</keyword>
<dbReference type="KEGG" id="mpsy:CEK71_16705"/>
<dbReference type="InterPro" id="IPR013324">
    <property type="entry name" value="RNA_pol_sigma_r3/r4-like"/>
</dbReference>
<dbReference type="RefSeq" id="WP_088621669.1">
    <property type="nucleotide sequence ID" value="NZ_CP022129.1"/>
</dbReference>
<dbReference type="NCBIfam" id="TIGR02937">
    <property type="entry name" value="sigma70-ECF"/>
    <property type="match status" value="1"/>
</dbReference>
<evidence type="ECO:0000256" key="5">
    <source>
        <dbReference type="SAM" id="MobiDB-lite"/>
    </source>
</evidence>
<protein>
    <submittedName>
        <fullName evidence="7">RNA polymerase subunit sigma</fullName>
    </submittedName>
</protein>
<dbReference type="Gene3D" id="1.10.10.10">
    <property type="entry name" value="Winged helix-like DNA-binding domain superfamily/Winged helix DNA-binding domain"/>
    <property type="match status" value="2"/>
</dbReference>
<dbReference type="GO" id="GO:0016987">
    <property type="term" value="F:sigma factor activity"/>
    <property type="evidence" value="ECO:0007669"/>
    <property type="project" value="UniProtKB-KW"/>
</dbReference>
<dbReference type="InterPro" id="IPR036388">
    <property type="entry name" value="WH-like_DNA-bd_sf"/>
</dbReference>
<reference evidence="7 8" key="1">
    <citation type="submission" date="2017-06" db="EMBL/GenBank/DDBJ databases">
        <title>Genome Sequencing of the methanotroph Methylovulum psychrotolerants str. HV10-M2 isolated from a high-altitude environment.</title>
        <authorList>
            <person name="Mateos-Rivera A."/>
        </authorList>
    </citation>
    <scope>NUCLEOTIDE SEQUENCE [LARGE SCALE GENOMIC DNA]</scope>
    <source>
        <strain evidence="7 8">HV10_M2</strain>
    </source>
</reference>
<dbReference type="GO" id="GO:0003677">
    <property type="term" value="F:DNA binding"/>
    <property type="evidence" value="ECO:0007669"/>
    <property type="project" value="UniProtKB-KW"/>
</dbReference>
<dbReference type="CDD" id="cd06171">
    <property type="entry name" value="Sigma70_r4"/>
    <property type="match status" value="1"/>
</dbReference>
<keyword evidence="2" id="KW-0731">Sigma factor</keyword>
<dbReference type="SUPFAM" id="SSF88659">
    <property type="entry name" value="Sigma3 and sigma4 domains of RNA polymerase sigma factors"/>
    <property type="match status" value="2"/>
</dbReference>
<keyword evidence="1" id="KW-0805">Transcription regulation</keyword>
<sequence length="465" mass="51567">MAYLTEHLSRQQRGTAVKGGLTDKRADTVADNSPSPIAANEHGNVEIARRLSEEKTNLINALAQFPVTALVLLNSHEKMAGQEPDEEAALVSDLASALAEIKKAFCDANQALMQADPLYASHKQRLVTALQAFPFAFEELNSIAEVIVYGYKLRGLCPQPAHDSNAAQAQLLGKRLEGKGRRNRSAAQVADKFRALAVEDYDPAFLFLSSADMHKTFTDMVVAEQAWLVARQQLAEANNKLVLFIANQYKAGFLDFEDLVQEGQSGLLKAVDRFDHRLGFQFSTYAGYWIRQAISRSLSRCERLVRVPCGQVATINKVFRAKNELMARTGIEPSLNELAEFAKLSRDDVDTLLSISQSVMSLEGPEDEEDGFAPIDFLEQQVFTHAFTRIAEADLERLLAKAITSLNPREAQVICSHFGMAADQEMTLQEIGAQLQLTRERVRQIQVVALNKMKASFGQQLSCFL</sequence>
<dbReference type="Proteomes" id="UP000197019">
    <property type="component" value="Chromosome"/>
</dbReference>
<dbReference type="Pfam" id="PF04542">
    <property type="entry name" value="Sigma70_r2"/>
    <property type="match status" value="1"/>
</dbReference>
<dbReference type="Pfam" id="PF04545">
    <property type="entry name" value="Sigma70_r4"/>
    <property type="match status" value="1"/>
</dbReference>
<dbReference type="InterPro" id="IPR000943">
    <property type="entry name" value="RNA_pol_sigma70"/>
</dbReference>
<dbReference type="Gene3D" id="1.10.601.10">
    <property type="entry name" value="RNA Polymerase Primary Sigma Factor"/>
    <property type="match status" value="1"/>
</dbReference>
<dbReference type="Pfam" id="PF04539">
    <property type="entry name" value="Sigma70_r3"/>
    <property type="match status" value="1"/>
</dbReference>
<feature type="domain" description="RNA polymerase sigma-70" evidence="6">
    <location>
        <begin position="427"/>
        <end position="453"/>
    </location>
</feature>
<feature type="region of interest" description="Disordered" evidence="5">
    <location>
        <begin position="1"/>
        <end position="39"/>
    </location>
</feature>